<reference evidence="9 10" key="1">
    <citation type="submission" date="2016-01" db="EMBL/GenBank/DDBJ databases">
        <authorList>
            <person name="Oliw E.H."/>
        </authorList>
    </citation>
    <scope>NUCLEOTIDE SEQUENCE [LARGE SCALE GENOMIC DNA]</scope>
    <source>
        <strain evidence="9 10">DY10</strain>
    </source>
</reference>
<evidence type="ECO:0000256" key="2">
    <source>
        <dbReference type="ARBA" id="ARBA00022448"/>
    </source>
</evidence>
<dbReference type="GO" id="GO:0005886">
    <property type="term" value="C:plasma membrane"/>
    <property type="evidence" value="ECO:0007669"/>
    <property type="project" value="UniProtKB-SubCell"/>
</dbReference>
<dbReference type="STRING" id="1178516.AWR27_01755"/>
<dbReference type="AlphaFoldDB" id="A0A1P9WS39"/>
<evidence type="ECO:0000256" key="4">
    <source>
        <dbReference type="ARBA" id="ARBA00022692"/>
    </source>
</evidence>
<keyword evidence="5 7" id="KW-1133">Transmembrane helix</keyword>
<evidence type="ECO:0000256" key="3">
    <source>
        <dbReference type="ARBA" id="ARBA00022475"/>
    </source>
</evidence>
<dbReference type="Proteomes" id="UP000187941">
    <property type="component" value="Chromosome"/>
</dbReference>
<organism evidence="9 10">
    <name type="scientific">Spirosoma montaniterrae</name>
    <dbReference type="NCBI Taxonomy" id="1178516"/>
    <lineage>
        <taxon>Bacteria</taxon>
        <taxon>Pseudomonadati</taxon>
        <taxon>Bacteroidota</taxon>
        <taxon>Cytophagia</taxon>
        <taxon>Cytophagales</taxon>
        <taxon>Cytophagaceae</taxon>
        <taxon>Spirosoma</taxon>
    </lineage>
</organism>
<keyword evidence="3" id="KW-1003">Cell membrane</keyword>
<keyword evidence="2" id="KW-0813">Transport</keyword>
<feature type="transmembrane region" description="Helical" evidence="7">
    <location>
        <begin position="339"/>
        <end position="360"/>
    </location>
</feature>
<evidence type="ECO:0000313" key="10">
    <source>
        <dbReference type="Proteomes" id="UP000187941"/>
    </source>
</evidence>
<dbReference type="PANTHER" id="PTHR43738:SF1">
    <property type="entry name" value="HEMIN TRANSPORT SYSTEM PERMEASE PROTEIN HRTB-RELATED"/>
    <property type="match status" value="1"/>
</dbReference>
<proteinExistence type="predicted"/>
<feature type="transmembrane region" description="Helical" evidence="7">
    <location>
        <begin position="296"/>
        <end position="319"/>
    </location>
</feature>
<protein>
    <submittedName>
        <fullName evidence="9">ABC transporter permease</fullName>
    </submittedName>
</protein>
<dbReference type="EMBL" id="CP014263">
    <property type="protein sequence ID" value="AQG78182.1"/>
    <property type="molecule type" value="Genomic_DNA"/>
</dbReference>
<dbReference type="Pfam" id="PF02687">
    <property type="entry name" value="FtsX"/>
    <property type="match status" value="1"/>
</dbReference>
<keyword evidence="4 7" id="KW-0812">Transmembrane</keyword>
<comment type="subcellular location">
    <subcellularLocation>
        <location evidence="1">Cell membrane</location>
        <topology evidence="1">Multi-pass membrane protein</topology>
    </subcellularLocation>
</comment>
<dbReference type="InterPro" id="IPR003838">
    <property type="entry name" value="ABC3_permease_C"/>
</dbReference>
<sequence length="374" mass="40204">MLRTAFKFIRYDKAKSFGALAGIVISVFLVGQQAGIFIFLTDAMRSIVDNNRGYIWVTDETTTNANQLSLLDVRKGNEIASLPGVERVYPVVIAGAGAKFANGETGGFSLIGSQAPNFVGGPWRLYTAKPQDMLPDGALITDFYDAKALGGLKPGDYFEVNGKKVYNAGLTRGARSFGGGLLAFTTIERARYLANVPTNKVSFYLVKPKPGVAESKVIQVINRSINGVRAWNAQELSTTTVKTVLATNGIAASFGSLIGFAIISGLVIIGLTLYSAAIDRIKDYGTLKAIGATNGYVSRLIMTQALLFAIVGYTVGRFMVEGFRLGIAESGTLFYFPVWFEYALFVVTLVISLGGSVFAIRRIISLEPASVFRG</sequence>
<dbReference type="InterPro" id="IPR051125">
    <property type="entry name" value="ABC-4/HrtB_transporter"/>
</dbReference>
<evidence type="ECO:0000313" key="9">
    <source>
        <dbReference type="EMBL" id="AQG78182.1"/>
    </source>
</evidence>
<keyword evidence="6 7" id="KW-0472">Membrane</keyword>
<feature type="domain" description="ABC3 transporter permease C-terminal" evidence="8">
    <location>
        <begin position="256"/>
        <end position="368"/>
    </location>
</feature>
<evidence type="ECO:0000256" key="7">
    <source>
        <dbReference type="SAM" id="Phobius"/>
    </source>
</evidence>
<keyword evidence="10" id="KW-1185">Reference proteome</keyword>
<dbReference type="OrthoDB" id="9768465at2"/>
<gene>
    <name evidence="9" type="ORF">AWR27_01755</name>
</gene>
<dbReference type="KEGG" id="smon:AWR27_01755"/>
<evidence type="ECO:0000256" key="6">
    <source>
        <dbReference type="ARBA" id="ARBA00023136"/>
    </source>
</evidence>
<evidence type="ECO:0000259" key="8">
    <source>
        <dbReference type="Pfam" id="PF02687"/>
    </source>
</evidence>
<evidence type="ECO:0000256" key="5">
    <source>
        <dbReference type="ARBA" id="ARBA00022989"/>
    </source>
</evidence>
<feature type="transmembrane region" description="Helical" evidence="7">
    <location>
        <begin position="250"/>
        <end position="275"/>
    </location>
</feature>
<dbReference type="PANTHER" id="PTHR43738">
    <property type="entry name" value="ABC TRANSPORTER, MEMBRANE PROTEIN"/>
    <property type="match status" value="1"/>
</dbReference>
<dbReference type="RefSeq" id="WP_077129603.1">
    <property type="nucleotide sequence ID" value="NZ_CP014263.1"/>
</dbReference>
<name>A0A1P9WS39_9BACT</name>
<feature type="transmembrane region" description="Helical" evidence="7">
    <location>
        <begin position="20"/>
        <end position="40"/>
    </location>
</feature>
<evidence type="ECO:0000256" key="1">
    <source>
        <dbReference type="ARBA" id="ARBA00004651"/>
    </source>
</evidence>
<accession>A0A1P9WS39</accession>